<gene>
    <name evidence="2" type="ORF">Amon01_000369600</name>
</gene>
<feature type="compositionally biased region" description="Low complexity" evidence="1">
    <location>
        <begin position="206"/>
        <end position="222"/>
    </location>
</feature>
<dbReference type="Proteomes" id="UP001165063">
    <property type="component" value="Unassembled WGS sequence"/>
</dbReference>
<feature type="compositionally biased region" description="Basic residues" evidence="1">
    <location>
        <begin position="674"/>
        <end position="684"/>
    </location>
</feature>
<feature type="region of interest" description="Disordered" evidence="1">
    <location>
        <begin position="154"/>
        <end position="257"/>
    </location>
</feature>
<comment type="caution">
    <text evidence="2">The sequence shown here is derived from an EMBL/GenBank/DDBJ whole genome shotgun (WGS) entry which is preliminary data.</text>
</comment>
<feature type="compositionally biased region" description="Basic and acidic residues" evidence="1">
    <location>
        <begin position="1"/>
        <end position="10"/>
    </location>
</feature>
<feature type="compositionally biased region" description="Low complexity" evidence="1">
    <location>
        <begin position="83"/>
        <end position="109"/>
    </location>
</feature>
<reference evidence="2" key="1">
    <citation type="submission" date="2023-04" db="EMBL/GenBank/DDBJ databases">
        <title>Ambrosiozyma monospora NBRC 1965.</title>
        <authorList>
            <person name="Ichikawa N."/>
            <person name="Sato H."/>
            <person name="Tonouchi N."/>
        </authorList>
    </citation>
    <scope>NUCLEOTIDE SEQUENCE</scope>
    <source>
        <strain evidence="2">NBRC 1965</strain>
    </source>
</reference>
<evidence type="ECO:0000313" key="3">
    <source>
        <dbReference type="Proteomes" id="UP001165063"/>
    </source>
</evidence>
<feature type="region of interest" description="Disordered" evidence="1">
    <location>
        <begin position="1"/>
        <end position="66"/>
    </location>
</feature>
<proteinExistence type="predicted"/>
<dbReference type="OrthoDB" id="3980854at2759"/>
<evidence type="ECO:0000256" key="1">
    <source>
        <dbReference type="SAM" id="MobiDB-lite"/>
    </source>
</evidence>
<protein>
    <submittedName>
        <fullName evidence="2">Unnamed protein product</fullName>
    </submittedName>
</protein>
<keyword evidence="3" id="KW-1185">Reference proteome</keyword>
<sequence length="684" mass="75075">MSQDQKDGHSVKHRVTRRSSSSTDPLEYRSQFNSYDYQQVPQDQQQYGRLPPSALSPQQQYTSYGLPSTVYNPYQQILPSYMPSTTSSGSVPGTSSVATSQQQQQQQQQLYSNYIGTTRYPTYNSSAATTGTSSSVLSMSPELFHSPYLSVQTIPSPPNLRSGGSVGEGSSGGSAPLTKRGSLSSSSSSSSPSHSSNSFLEIQPGSSMNNNNNVSMNSTTSTPALVRLARRKKDVEKETSRRKKRPTRPTPMRIQGRPLTPKTKVRLTLVPNLVSLNSAFSDISKKPLCILKKGGISNQLISQELFTDPKFRANPASSNFPGKCQTTIFVEPNYLETNSVDPNTEPQRFPNAVGLENQIPVYSNIDLAIKEIFQLQEYTLLRISRSAAGESLSAAVLKIETIRPGDKHIDDDEFDLRMNLKDVSRLQHNDDDDQLDPYEQDVLIGRPGDPVTPTFLKKKVARPRYKSNMRIYVLPRHTSCIMYSQESMLKRDLLNGTLRLKKDKRLITCGFHYENTLIELGLLDLVKQIHAEEGLPSESFDVLKQHRSSSSSINNTMPTPAMLNYQQHQQQQQQQATILPNLLTYGTGVPTSTPTGFYYGSGTTSNLGVMGMGLSVGVGVGAGSGAGAGAGTTTGLGSATPSQLFGDADFGTFGFNSQDGSGNLQYQGQNQSQQHHHHHHHHHK</sequence>
<evidence type="ECO:0000313" key="2">
    <source>
        <dbReference type="EMBL" id="GMG29279.1"/>
    </source>
</evidence>
<dbReference type="EMBL" id="BSXU01001610">
    <property type="protein sequence ID" value="GMG29279.1"/>
    <property type="molecule type" value="Genomic_DNA"/>
</dbReference>
<dbReference type="AlphaFoldDB" id="A0A9W7DG05"/>
<feature type="compositionally biased region" description="Low complexity" evidence="1">
    <location>
        <begin position="35"/>
        <end position="47"/>
    </location>
</feature>
<accession>A0A9W7DG05</accession>
<feature type="compositionally biased region" description="Low complexity" evidence="1">
    <location>
        <begin position="660"/>
        <end position="673"/>
    </location>
</feature>
<feature type="compositionally biased region" description="Polar residues" evidence="1">
    <location>
        <begin position="18"/>
        <end position="34"/>
    </location>
</feature>
<organism evidence="2 3">
    <name type="scientific">Ambrosiozyma monospora</name>
    <name type="common">Yeast</name>
    <name type="synonym">Endomycopsis monosporus</name>
    <dbReference type="NCBI Taxonomy" id="43982"/>
    <lineage>
        <taxon>Eukaryota</taxon>
        <taxon>Fungi</taxon>
        <taxon>Dikarya</taxon>
        <taxon>Ascomycota</taxon>
        <taxon>Saccharomycotina</taxon>
        <taxon>Pichiomycetes</taxon>
        <taxon>Pichiales</taxon>
        <taxon>Pichiaceae</taxon>
        <taxon>Ambrosiozyma</taxon>
    </lineage>
</organism>
<feature type="compositionally biased region" description="Low complexity" evidence="1">
    <location>
        <begin position="182"/>
        <end position="198"/>
    </location>
</feature>
<feature type="compositionally biased region" description="Polar residues" evidence="1">
    <location>
        <begin position="55"/>
        <end position="66"/>
    </location>
</feature>
<feature type="region of interest" description="Disordered" evidence="1">
    <location>
        <begin position="81"/>
        <end position="109"/>
    </location>
</feature>
<name>A0A9W7DG05_AMBMO</name>
<feature type="region of interest" description="Disordered" evidence="1">
    <location>
        <begin position="650"/>
        <end position="684"/>
    </location>
</feature>